<dbReference type="AlphaFoldDB" id="A0A9X2KLW5"/>
<dbReference type="InterPro" id="IPR021880">
    <property type="entry name" value="DUF3489"/>
</dbReference>
<dbReference type="EMBL" id="JAMLDX010000008">
    <property type="protein sequence ID" value="MCP3731037.1"/>
    <property type="molecule type" value="Genomic_DNA"/>
</dbReference>
<comment type="caution">
    <text evidence="2">The sequence shown here is derived from an EMBL/GenBank/DDBJ whole genome shotgun (WGS) entry which is preliminary data.</text>
</comment>
<keyword evidence="3" id="KW-1185">Reference proteome</keyword>
<gene>
    <name evidence="2" type="ORF">M9978_11420</name>
</gene>
<evidence type="ECO:0000313" key="2">
    <source>
        <dbReference type="EMBL" id="MCP3731037.1"/>
    </source>
</evidence>
<evidence type="ECO:0000313" key="3">
    <source>
        <dbReference type="Proteomes" id="UP001139451"/>
    </source>
</evidence>
<organism evidence="2 3">
    <name type="scientific">Sphingomonas tagetis</name>
    <dbReference type="NCBI Taxonomy" id="2949092"/>
    <lineage>
        <taxon>Bacteria</taxon>
        <taxon>Pseudomonadati</taxon>
        <taxon>Pseudomonadota</taxon>
        <taxon>Alphaproteobacteria</taxon>
        <taxon>Sphingomonadales</taxon>
        <taxon>Sphingomonadaceae</taxon>
        <taxon>Sphingomonas</taxon>
    </lineage>
</organism>
<sequence>MPKLNDMQLILLSTAAQRESGSLYPLPDTITSDDKRKAKAIDALLKRGFAEERETSDKPSLYRSDDGVGFGMFLTDAGRAAIDSGDAGGAVDASQPATAPTPRLSKSAKVLDLLRRADGATLPELIEATGWLPHTTRAALTGLRKKGHAIERGKRGSDTCYTIAA</sequence>
<dbReference type="RefSeq" id="WP_254293248.1">
    <property type="nucleotide sequence ID" value="NZ_JAMLDX010000008.1"/>
</dbReference>
<dbReference type="Pfam" id="PF11994">
    <property type="entry name" value="DUF3489"/>
    <property type="match status" value="1"/>
</dbReference>
<evidence type="ECO:0000256" key="1">
    <source>
        <dbReference type="SAM" id="MobiDB-lite"/>
    </source>
</evidence>
<name>A0A9X2KLW5_9SPHN</name>
<accession>A0A9X2KLW5</accession>
<dbReference type="Proteomes" id="UP001139451">
    <property type="component" value="Unassembled WGS sequence"/>
</dbReference>
<feature type="region of interest" description="Disordered" evidence="1">
    <location>
        <begin position="84"/>
        <end position="103"/>
    </location>
</feature>
<reference evidence="2" key="1">
    <citation type="submission" date="2022-05" db="EMBL/GenBank/DDBJ databases">
        <title>Sphingomonas sp. strain MG17 Genome sequencing and assembly.</title>
        <authorList>
            <person name="Kim I."/>
        </authorList>
    </citation>
    <scope>NUCLEOTIDE SEQUENCE</scope>
    <source>
        <strain evidence="2">MG17</strain>
    </source>
</reference>
<proteinExistence type="predicted"/>
<protein>
    <submittedName>
        <fullName evidence="2">DUF3489 domain-containing protein</fullName>
    </submittedName>
</protein>